<feature type="signal peptide" evidence="6">
    <location>
        <begin position="1"/>
        <end position="21"/>
    </location>
</feature>
<reference evidence="8" key="1">
    <citation type="submission" date="2022-12" db="EMBL/GenBank/DDBJ databases">
        <title>Genome sequence of HCMS5-2.</title>
        <authorList>
            <person name="Woo H."/>
        </authorList>
    </citation>
    <scope>NUCLEOTIDE SEQUENCE</scope>
    <source>
        <strain evidence="8">HCMS5-2</strain>
    </source>
</reference>
<dbReference type="PANTHER" id="PTHR43806">
    <property type="entry name" value="PEPTIDASE S8"/>
    <property type="match status" value="1"/>
</dbReference>
<evidence type="ECO:0000256" key="1">
    <source>
        <dbReference type="ARBA" id="ARBA00011073"/>
    </source>
</evidence>
<feature type="chain" id="PRO_5045485661" evidence="6">
    <location>
        <begin position="22"/>
        <end position="575"/>
    </location>
</feature>
<evidence type="ECO:0000256" key="2">
    <source>
        <dbReference type="ARBA" id="ARBA00022670"/>
    </source>
</evidence>
<sequence>MKKQTLLLVLLSQFIVITGQAQLVQKKSKEKIADWYNLSQDKDGVYGAEVNKAYEFLKGKPVKKKPVVAIIGFGMDAEHEDLKNVQWTNLNEKADDGIDNDKDGWIDDIHGWNFLGNAKGEMIEKTNKEGDREYFRLRGLYEGIFFNGTDYMKFDDVQQKPVKVPAPVNLAEYKYFRYALQKESQIAAAAISYQASKFNRYYLTNDLDAAVKKMYPDLSKVGQKEFIKATNYLDRQGAKVDSLQLMARYFFLIGMGVNNGYANRSKGDSVKYESYRDLVLKTNKSKNDYDQALAKTVDARKITGDDFSNINQKNYGNNNLYSNGSFYGTMFSGVIAADRDNNIGIKGIMPQAQLMSLRAYPKEGEPYYKDIALAIRYAVDHKADVILLGSSNSIYPAYEAKWVNDALLYAEQKGVLIVSSVWDLSRDLSKQSFYPNQFINGKELNNFIQVAASDSLGVPLKTTNFGAKELNLYAPGVGISTTYMGTTYRQAGGSGLSAACVAGTAALIKAYYPQLTGAQIRKLILGNVTDRKDVEVEKQVGTKTDMYLFSQLCSSGGILNAYKAVVAADKQSKTK</sequence>
<evidence type="ECO:0000256" key="3">
    <source>
        <dbReference type="ARBA" id="ARBA00022801"/>
    </source>
</evidence>
<dbReference type="RefSeq" id="WP_269428099.1">
    <property type="nucleotide sequence ID" value="NZ_JAPWGM010000004.1"/>
</dbReference>
<keyword evidence="3" id="KW-0378">Hydrolase</keyword>
<gene>
    <name evidence="8" type="ORF">O0955_13625</name>
</gene>
<keyword evidence="9" id="KW-1185">Reference proteome</keyword>
<dbReference type="InterPro" id="IPR036852">
    <property type="entry name" value="Peptidase_S8/S53_dom_sf"/>
</dbReference>
<dbReference type="SUPFAM" id="SSF52743">
    <property type="entry name" value="Subtilisin-like"/>
    <property type="match status" value="1"/>
</dbReference>
<comment type="caution">
    <text evidence="5">Lacks conserved residue(s) required for the propagation of feature annotation.</text>
</comment>
<feature type="domain" description="Peptidase S8/S53" evidence="7">
    <location>
        <begin position="64"/>
        <end position="541"/>
    </location>
</feature>
<dbReference type="PANTHER" id="PTHR43806:SF11">
    <property type="entry name" value="CEREVISIN-RELATED"/>
    <property type="match status" value="1"/>
</dbReference>
<evidence type="ECO:0000259" key="7">
    <source>
        <dbReference type="Pfam" id="PF00082"/>
    </source>
</evidence>
<name>A0ABT4LAT9_9SPHI</name>
<proteinExistence type="inferred from homology"/>
<dbReference type="InterPro" id="IPR015500">
    <property type="entry name" value="Peptidase_S8_subtilisin-rel"/>
</dbReference>
<dbReference type="Gene3D" id="3.40.50.200">
    <property type="entry name" value="Peptidase S8/S53 domain"/>
    <property type="match status" value="2"/>
</dbReference>
<dbReference type="Proteomes" id="UP001144347">
    <property type="component" value="Unassembled WGS sequence"/>
</dbReference>
<dbReference type="EMBL" id="JAPWGM010000004">
    <property type="protein sequence ID" value="MCZ4245047.1"/>
    <property type="molecule type" value="Genomic_DNA"/>
</dbReference>
<evidence type="ECO:0000256" key="6">
    <source>
        <dbReference type="SAM" id="SignalP"/>
    </source>
</evidence>
<comment type="caution">
    <text evidence="8">The sequence shown here is derived from an EMBL/GenBank/DDBJ whole genome shotgun (WGS) entry which is preliminary data.</text>
</comment>
<dbReference type="InterPro" id="IPR000209">
    <property type="entry name" value="Peptidase_S8/S53_dom"/>
</dbReference>
<organism evidence="8 9">
    <name type="scientific">Pedobacter punctiformis</name>
    <dbReference type="NCBI Taxonomy" id="3004097"/>
    <lineage>
        <taxon>Bacteria</taxon>
        <taxon>Pseudomonadati</taxon>
        <taxon>Bacteroidota</taxon>
        <taxon>Sphingobacteriia</taxon>
        <taxon>Sphingobacteriales</taxon>
        <taxon>Sphingobacteriaceae</taxon>
        <taxon>Pedobacter</taxon>
    </lineage>
</organism>
<dbReference type="PROSITE" id="PS51892">
    <property type="entry name" value="SUBTILASE"/>
    <property type="match status" value="1"/>
</dbReference>
<evidence type="ECO:0000313" key="8">
    <source>
        <dbReference type="EMBL" id="MCZ4245047.1"/>
    </source>
</evidence>
<keyword evidence="4" id="KW-0720">Serine protease</keyword>
<evidence type="ECO:0000256" key="4">
    <source>
        <dbReference type="ARBA" id="ARBA00022825"/>
    </source>
</evidence>
<dbReference type="Pfam" id="PF00082">
    <property type="entry name" value="Peptidase_S8"/>
    <property type="match status" value="1"/>
</dbReference>
<comment type="similarity">
    <text evidence="1 5">Belongs to the peptidase S8 family.</text>
</comment>
<dbReference type="PRINTS" id="PR00723">
    <property type="entry name" value="SUBTILISIN"/>
</dbReference>
<dbReference type="InterPro" id="IPR050131">
    <property type="entry name" value="Peptidase_S8_subtilisin-like"/>
</dbReference>
<accession>A0ABT4LAT9</accession>
<evidence type="ECO:0000313" key="9">
    <source>
        <dbReference type="Proteomes" id="UP001144347"/>
    </source>
</evidence>
<keyword evidence="6" id="KW-0732">Signal</keyword>
<keyword evidence="2" id="KW-0645">Protease</keyword>
<protein>
    <submittedName>
        <fullName evidence="8">S8 family serine peptidase</fullName>
    </submittedName>
</protein>
<evidence type="ECO:0000256" key="5">
    <source>
        <dbReference type="PROSITE-ProRule" id="PRU01240"/>
    </source>
</evidence>